<protein>
    <submittedName>
        <fullName evidence="3">Predicted protein</fullName>
    </submittedName>
</protein>
<dbReference type="EMBL" id="GG738889">
    <property type="protein sequence ID" value="EFC40895.1"/>
    <property type="molecule type" value="Genomic_DNA"/>
</dbReference>
<keyword evidence="2" id="KW-1133">Transmembrane helix</keyword>
<reference evidence="3 4" key="1">
    <citation type="journal article" date="2010" name="Cell">
        <title>The genome of Naegleria gruberi illuminates early eukaryotic versatility.</title>
        <authorList>
            <person name="Fritz-Laylin L.K."/>
            <person name="Prochnik S.E."/>
            <person name="Ginger M.L."/>
            <person name="Dacks J.B."/>
            <person name="Carpenter M.L."/>
            <person name="Field M.C."/>
            <person name="Kuo A."/>
            <person name="Paredez A."/>
            <person name="Chapman J."/>
            <person name="Pham J."/>
            <person name="Shu S."/>
            <person name="Neupane R."/>
            <person name="Cipriano M."/>
            <person name="Mancuso J."/>
            <person name="Tu H."/>
            <person name="Salamov A."/>
            <person name="Lindquist E."/>
            <person name="Shapiro H."/>
            <person name="Lucas S."/>
            <person name="Grigoriev I.V."/>
            <person name="Cande W.Z."/>
            <person name="Fulton C."/>
            <person name="Rokhsar D.S."/>
            <person name="Dawson S.C."/>
        </authorList>
    </citation>
    <scope>NUCLEOTIDE SEQUENCE [LARGE SCALE GENOMIC DNA]</scope>
    <source>
        <strain evidence="3 4">NEG-M</strain>
    </source>
</reference>
<gene>
    <name evidence="3" type="ORF">NAEGRDRAFT_71274</name>
</gene>
<dbReference type="VEuPathDB" id="AmoebaDB:NAEGRDRAFT_71274"/>
<name>D2VQM1_NAEGR</name>
<dbReference type="GeneID" id="8855613"/>
<organism evidence="4">
    <name type="scientific">Naegleria gruberi</name>
    <name type="common">Amoeba</name>
    <dbReference type="NCBI Taxonomy" id="5762"/>
    <lineage>
        <taxon>Eukaryota</taxon>
        <taxon>Discoba</taxon>
        <taxon>Heterolobosea</taxon>
        <taxon>Tetramitia</taxon>
        <taxon>Eutetramitia</taxon>
        <taxon>Vahlkampfiidae</taxon>
        <taxon>Naegleria</taxon>
    </lineage>
</organism>
<keyword evidence="2" id="KW-0812">Transmembrane</keyword>
<accession>D2VQM1</accession>
<dbReference type="Proteomes" id="UP000006671">
    <property type="component" value="Unassembled WGS sequence"/>
</dbReference>
<evidence type="ECO:0000313" key="4">
    <source>
        <dbReference type="Proteomes" id="UP000006671"/>
    </source>
</evidence>
<keyword evidence="1" id="KW-0175">Coiled coil</keyword>
<feature type="transmembrane region" description="Helical" evidence="2">
    <location>
        <begin position="327"/>
        <end position="349"/>
    </location>
</feature>
<evidence type="ECO:0000256" key="1">
    <source>
        <dbReference type="SAM" id="Coils"/>
    </source>
</evidence>
<dbReference type="KEGG" id="ngr:NAEGRDRAFT_71274"/>
<dbReference type="OrthoDB" id="10338018at2759"/>
<dbReference type="RefSeq" id="XP_002673639.1">
    <property type="nucleotide sequence ID" value="XM_002673593.1"/>
</dbReference>
<feature type="coiled-coil region" evidence="1">
    <location>
        <begin position="149"/>
        <end position="183"/>
    </location>
</feature>
<evidence type="ECO:0000256" key="2">
    <source>
        <dbReference type="SAM" id="Phobius"/>
    </source>
</evidence>
<dbReference type="InParanoid" id="D2VQM1"/>
<keyword evidence="2" id="KW-0472">Membrane</keyword>
<keyword evidence="4" id="KW-1185">Reference proteome</keyword>
<sequence length="355" mass="41067">MNNSQQQVVNSFGFITSMNILEFSDDSELEECNRIISTTILSENGATVTEENLVFGCNALLKRIYIEIYFLRDYEKAKQDIVLVRNIVGDKITEDLDRFLSQLNSHVNIEILNEKIALANTEGNIKLLLPLVEKRCLELANVGKYKQSLEDLDFNIQSIEKRLQSENEEVTKLQTQLLNLYKQRMTLFVNIKLEMERLLVVGQELSTLSHDSSQESVHLYFTTTSLNDSRHKLNGGNMDLIREFENIFLKEEEKARLWDISQARTFQRNLLPLSTIVVEKCVREIRANLSRAEQLLDKTNPSYHFTEIKEAIENDIKKQKTEQINKYIIYFGLGLSLIFLILSSPRVGIIKIKPQ</sequence>
<dbReference type="OMA" id="EMRAHEY"/>
<proteinExistence type="predicted"/>
<evidence type="ECO:0000313" key="3">
    <source>
        <dbReference type="EMBL" id="EFC40895.1"/>
    </source>
</evidence>
<dbReference type="AlphaFoldDB" id="D2VQM1"/>